<dbReference type="SUPFAM" id="SSF160631">
    <property type="entry name" value="SMI1/KNR4-like"/>
    <property type="match status" value="1"/>
</dbReference>
<comment type="caution">
    <text evidence="1">The sequence shown here is derived from an EMBL/GenBank/DDBJ whole genome shotgun (WGS) entry which is preliminary data.</text>
</comment>
<evidence type="ECO:0000313" key="1">
    <source>
        <dbReference type="EMBL" id="KJZ63919.1"/>
    </source>
</evidence>
<evidence type="ECO:0008006" key="3">
    <source>
        <dbReference type="Google" id="ProtNLM"/>
    </source>
</evidence>
<dbReference type="InterPro" id="IPR037883">
    <property type="entry name" value="Knr4/Smi1-like_sf"/>
</dbReference>
<name>A0A0F4V5A2_PSEFL</name>
<reference evidence="1 2" key="1">
    <citation type="submission" date="2015-03" db="EMBL/GenBank/DDBJ databases">
        <title>Comparative genomics of Pseudomonas insights into diversity of traits involved in vanlence and defense.</title>
        <authorList>
            <person name="Qin Y."/>
        </authorList>
    </citation>
    <scope>NUCLEOTIDE SEQUENCE [LARGE SCALE GENOMIC DNA]</scope>
    <source>
        <strain evidence="1 2">H24</strain>
    </source>
</reference>
<accession>A0A0F4V5A2</accession>
<gene>
    <name evidence="1" type="ORF">VD17_20700</name>
</gene>
<sequence>MIPKDLVSLIEKQPGNIHRTDKDLAISALETLGVAPDSEFGSIYINYLPANFQSSVSDEYIFDISEPIEQILMGTEFIHDMWELPENYIGFTSLQGKGGYLLDKNSGGVWDFGLAQREDFVSGLTPPKWSGFFEFVRWYLSTTK</sequence>
<dbReference type="RefSeq" id="WP_046055414.1">
    <property type="nucleotide sequence ID" value="NZ_LACH01000047.1"/>
</dbReference>
<dbReference type="Proteomes" id="UP000033400">
    <property type="component" value="Unassembled WGS sequence"/>
</dbReference>
<proteinExistence type="predicted"/>
<evidence type="ECO:0000313" key="2">
    <source>
        <dbReference type="Proteomes" id="UP000033400"/>
    </source>
</evidence>
<organism evidence="1 2">
    <name type="scientific">Pseudomonas fluorescens</name>
    <dbReference type="NCBI Taxonomy" id="294"/>
    <lineage>
        <taxon>Bacteria</taxon>
        <taxon>Pseudomonadati</taxon>
        <taxon>Pseudomonadota</taxon>
        <taxon>Gammaproteobacteria</taxon>
        <taxon>Pseudomonadales</taxon>
        <taxon>Pseudomonadaceae</taxon>
        <taxon>Pseudomonas</taxon>
    </lineage>
</organism>
<dbReference type="PATRIC" id="fig|294.133.peg.3892"/>
<dbReference type="OrthoDB" id="9020242at2"/>
<protein>
    <recommendedName>
        <fullName evidence="3">SMI1/KNR4 family protein</fullName>
    </recommendedName>
</protein>
<dbReference type="EMBL" id="LACH01000047">
    <property type="protein sequence ID" value="KJZ63919.1"/>
    <property type="molecule type" value="Genomic_DNA"/>
</dbReference>
<dbReference type="AlphaFoldDB" id="A0A0F4V5A2"/>